<evidence type="ECO:0000313" key="2">
    <source>
        <dbReference type="Proteomes" id="UP001283361"/>
    </source>
</evidence>
<reference evidence="1" key="1">
    <citation type="journal article" date="2023" name="G3 (Bethesda)">
        <title>A reference genome for the long-term kleptoplast-retaining sea slug Elysia crispata morphotype clarki.</title>
        <authorList>
            <person name="Eastman K.E."/>
            <person name="Pendleton A.L."/>
            <person name="Shaikh M.A."/>
            <person name="Suttiyut T."/>
            <person name="Ogas R."/>
            <person name="Tomko P."/>
            <person name="Gavelis G."/>
            <person name="Widhalm J.R."/>
            <person name="Wisecaver J.H."/>
        </authorList>
    </citation>
    <scope>NUCLEOTIDE SEQUENCE</scope>
    <source>
        <strain evidence="1">ECLA1</strain>
    </source>
</reference>
<name>A0AAE0ZRH2_9GAST</name>
<accession>A0AAE0ZRH2</accession>
<organism evidence="1 2">
    <name type="scientific">Elysia crispata</name>
    <name type="common">lettuce slug</name>
    <dbReference type="NCBI Taxonomy" id="231223"/>
    <lineage>
        <taxon>Eukaryota</taxon>
        <taxon>Metazoa</taxon>
        <taxon>Spiralia</taxon>
        <taxon>Lophotrochozoa</taxon>
        <taxon>Mollusca</taxon>
        <taxon>Gastropoda</taxon>
        <taxon>Heterobranchia</taxon>
        <taxon>Euthyneura</taxon>
        <taxon>Panpulmonata</taxon>
        <taxon>Sacoglossa</taxon>
        <taxon>Placobranchoidea</taxon>
        <taxon>Plakobranchidae</taxon>
        <taxon>Elysia</taxon>
    </lineage>
</organism>
<dbReference type="EMBL" id="JAWDGP010003471">
    <property type="protein sequence ID" value="KAK3773988.1"/>
    <property type="molecule type" value="Genomic_DNA"/>
</dbReference>
<gene>
    <name evidence="1" type="ORF">RRG08_056759</name>
</gene>
<dbReference type="AlphaFoldDB" id="A0AAE0ZRH2"/>
<comment type="caution">
    <text evidence="1">The sequence shown here is derived from an EMBL/GenBank/DDBJ whole genome shotgun (WGS) entry which is preliminary data.</text>
</comment>
<evidence type="ECO:0008006" key="3">
    <source>
        <dbReference type="Google" id="ProtNLM"/>
    </source>
</evidence>
<protein>
    <recommendedName>
        <fullName evidence="3">Integrase zinc-binding domain-containing protein</fullName>
    </recommendedName>
</protein>
<dbReference type="Gene3D" id="1.10.340.70">
    <property type="match status" value="1"/>
</dbReference>
<sequence length="143" mass="16344">MTTKHLKTSKENLSARLLDARKTYRCVNIAVHKIICEEDGVLYKEEQAIIPVSQFPSSEIKEKLHAAHLGYESMIRRTRTTAFWPGIQHLLKQVAGGPTRQLITDCGSKFLAVEFQNFLKNCESITRHHLLTTIKAMIKLKQL</sequence>
<keyword evidence="2" id="KW-1185">Reference proteome</keyword>
<proteinExistence type="predicted"/>
<evidence type="ECO:0000313" key="1">
    <source>
        <dbReference type="EMBL" id="KAK3773988.1"/>
    </source>
</evidence>
<dbReference type="Proteomes" id="UP001283361">
    <property type="component" value="Unassembled WGS sequence"/>
</dbReference>